<proteinExistence type="predicted"/>
<sequence>MSQICKQLSKEQSFELLLKDIEHPHHHARPGYVQKVDVTYEPEVPDREYKYHIYEWQSKNQHEKNISTAHELTKKEQDAQVIAKLPHKKWTANSFDEVLYKHINFQYP</sequence>
<evidence type="ECO:0000313" key="2">
    <source>
        <dbReference type="WBParaSite" id="ACRNAN_scaffold10180.g29908.t1"/>
    </source>
</evidence>
<dbReference type="AlphaFoldDB" id="A0A914CGG5"/>
<name>A0A914CGG5_9BILA</name>
<reference evidence="2" key="1">
    <citation type="submission" date="2022-11" db="UniProtKB">
        <authorList>
            <consortium name="WormBaseParasite"/>
        </authorList>
    </citation>
    <scope>IDENTIFICATION</scope>
</reference>
<evidence type="ECO:0000313" key="1">
    <source>
        <dbReference type="Proteomes" id="UP000887540"/>
    </source>
</evidence>
<dbReference type="Proteomes" id="UP000887540">
    <property type="component" value="Unplaced"/>
</dbReference>
<organism evidence="1 2">
    <name type="scientific">Acrobeloides nanus</name>
    <dbReference type="NCBI Taxonomy" id="290746"/>
    <lineage>
        <taxon>Eukaryota</taxon>
        <taxon>Metazoa</taxon>
        <taxon>Ecdysozoa</taxon>
        <taxon>Nematoda</taxon>
        <taxon>Chromadorea</taxon>
        <taxon>Rhabditida</taxon>
        <taxon>Tylenchina</taxon>
        <taxon>Cephalobomorpha</taxon>
        <taxon>Cephaloboidea</taxon>
        <taxon>Cephalobidae</taxon>
        <taxon>Acrobeloides</taxon>
    </lineage>
</organism>
<protein>
    <submittedName>
        <fullName evidence="2">Uncharacterized protein</fullName>
    </submittedName>
</protein>
<keyword evidence="1" id="KW-1185">Reference proteome</keyword>
<accession>A0A914CGG5</accession>
<dbReference type="WBParaSite" id="ACRNAN_scaffold10180.g29908.t1">
    <property type="protein sequence ID" value="ACRNAN_scaffold10180.g29908.t1"/>
    <property type="gene ID" value="ACRNAN_scaffold10180.g29908"/>
</dbReference>